<dbReference type="PANTHER" id="PTHR33067:SF9">
    <property type="entry name" value="RNA-DIRECTED DNA POLYMERASE"/>
    <property type="match status" value="1"/>
</dbReference>
<dbReference type="CDD" id="cd00303">
    <property type="entry name" value="retropepsin_like"/>
    <property type="match status" value="1"/>
</dbReference>
<gene>
    <name evidence="3" type="primary">LOC106755229</name>
</gene>
<dbReference type="KEGG" id="vra:106755229"/>
<evidence type="ECO:0000256" key="1">
    <source>
        <dbReference type="SAM" id="MobiDB-lite"/>
    </source>
</evidence>
<dbReference type="PANTHER" id="PTHR33067">
    <property type="entry name" value="RNA-DIRECTED DNA POLYMERASE-RELATED"/>
    <property type="match status" value="1"/>
</dbReference>
<keyword evidence="2" id="KW-1185">Reference proteome</keyword>
<proteinExistence type="predicted"/>
<sequence length="327" mass="36510">MTDFILCFYEGLSPTDRSWADAANGGSFLDRSPEDGIDLIERKAVDNQQYGIKENSIKKSIVDLTQRVEKLEAKELNKLPAQTVINPQNVSVITLRTGKQVQGLEGVQEDEDKKKEEEQVDDNGGPNEPSPETTTEKSRLVPSNSSSKNSSSSYSPPPPYPNRLKPRNKKMEELDQVILNTFKKVEINIPLLDVVKQIPKYAKFLKEICTNRRRFRDNEVVNLGRNVSSLIKKHIEIPRKCKDPCMFSIPCVIWNSKFDNAMLDLGASINVMPLSVFTSLSLGPLKTTGVVIQLANRSTVNPAGVLEDVLVQVDKLIFPANLTICIV</sequence>
<dbReference type="InterPro" id="IPR021109">
    <property type="entry name" value="Peptidase_aspartic_dom_sf"/>
</dbReference>
<evidence type="ECO:0000313" key="2">
    <source>
        <dbReference type="Proteomes" id="UP000087766"/>
    </source>
</evidence>
<organism evidence="2 3">
    <name type="scientific">Vigna radiata var. radiata</name>
    <name type="common">Mung bean</name>
    <name type="synonym">Phaseolus aureus</name>
    <dbReference type="NCBI Taxonomy" id="3916"/>
    <lineage>
        <taxon>Eukaryota</taxon>
        <taxon>Viridiplantae</taxon>
        <taxon>Streptophyta</taxon>
        <taxon>Embryophyta</taxon>
        <taxon>Tracheophyta</taxon>
        <taxon>Spermatophyta</taxon>
        <taxon>Magnoliopsida</taxon>
        <taxon>eudicotyledons</taxon>
        <taxon>Gunneridae</taxon>
        <taxon>Pentapetalae</taxon>
        <taxon>rosids</taxon>
        <taxon>fabids</taxon>
        <taxon>Fabales</taxon>
        <taxon>Fabaceae</taxon>
        <taxon>Papilionoideae</taxon>
        <taxon>50 kb inversion clade</taxon>
        <taxon>NPAAA clade</taxon>
        <taxon>indigoferoid/millettioid clade</taxon>
        <taxon>Phaseoleae</taxon>
        <taxon>Vigna</taxon>
    </lineage>
</organism>
<dbReference type="GeneID" id="106755229"/>
<dbReference type="OrthoDB" id="1433126at2759"/>
<dbReference type="RefSeq" id="XP_014492825.1">
    <property type="nucleotide sequence ID" value="XM_014637339.1"/>
</dbReference>
<dbReference type="AlphaFoldDB" id="A0A1S3TGD7"/>
<reference evidence="3" key="1">
    <citation type="submission" date="2025-08" db="UniProtKB">
        <authorList>
            <consortium name="RefSeq"/>
        </authorList>
    </citation>
    <scope>IDENTIFICATION</scope>
    <source>
        <tissue evidence="3">Leaf</tissue>
    </source>
</reference>
<name>A0A1S3TGD7_VIGRR</name>
<feature type="region of interest" description="Disordered" evidence="1">
    <location>
        <begin position="101"/>
        <end position="167"/>
    </location>
</feature>
<accession>A0A1S3TGD7</accession>
<dbReference type="Proteomes" id="UP000087766">
    <property type="component" value="Unplaced"/>
</dbReference>
<dbReference type="Gene3D" id="2.40.70.10">
    <property type="entry name" value="Acid Proteases"/>
    <property type="match status" value="1"/>
</dbReference>
<evidence type="ECO:0000313" key="3">
    <source>
        <dbReference type="RefSeq" id="XP_014492825.1"/>
    </source>
</evidence>
<protein>
    <submittedName>
        <fullName evidence="3">Uncharacterized protein LOC106755229</fullName>
    </submittedName>
</protein>
<feature type="compositionally biased region" description="Low complexity" evidence="1">
    <location>
        <begin position="140"/>
        <end position="154"/>
    </location>
</feature>